<name>A0A943HL33_9FIRM</name>
<evidence type="ECO:0000313" key="1">
    <source>
        <dbReference type="EMBL" id="MBS5332765.1"/>
    </source>
</evidence>
<dbReference type="AlphaFoldDB" id="A0A943HL33"/>
<dbReference type="Gene3D" id="2.130.10.10">
    <property type="entry name" value="YVTN repeat-like/Quinoprotein amine dehydrogenase"/>
    <property type="match status" value="1"/>
</dbReference>
<reference evidence="1" key="1">
    <citation type="submission" date="2021-02" db="EMBL/GenBank/DDBJ databases">
        <title>Infant gut strain persistence is associated with maternal origin, phylogeny, and functional potential including surface adhesion and iron acquisition.</title>
        <authorList>
            <person name="Lou Y.C."/>
        </authorList>
    </citation>
    <scope>NUCLEOTIDE SEQUENCE</scope>
    <source>
        <strain evidence="1">L3_101_000M1_dasL3_101_000M1_concoct_87</strain>
    </source>
</reference>
<gene>
    <name evidence="1" type="ORF">KHY36_09580</name>
</gene>
<sequence>MLLAANQDSGCITCFRRDENTGRLEPEKAGISCPVPVCIVAHPV</sequence>
<proteinExistence type="predicted"/>
<comment type="caution">
    <text evidence="1">The sequence shown here is derived from an EMBL/GenBank/DDBJ whole genome shotgun (WGS) entry which is preliminary data.</text>
</comment>
<evidence type="ECO:0000313" key="2">
    <source>
        <dbReference type="Proteomes" id="UP000759273"/>
    </source>
</evidence>
<dbReference type="Pfam" id="PF10282">
    <property type="entry name" value="Lactonase"/>
    <property type="match status" value="1"/>
</dbReference>
<accession>A0A943HL33</accession>
<dbReference type="Proteomes" id="UP000759273">
    <property type="component" value="Unassembled WGS sequence"/>
</dbReference>
<organism evidence="1 2">
    <name type="scientific">Subdoligranulum variabile</name>
    <dbReference type="NCBI Taxonomy" id="214851"/>
    <lineage>
        <taxon>Bacteria</taxon>
        <taxon>Bacillati</taxon>
        <taxon>Bacillota</taxon>
        <taxon>Clostridia</taxon>
        <taxon>Eubacteriales</taxon>
        <taxon>Oscillospiraceae</taxon>
        <taxon>Subdoligranulum</taxon>
    </lineage>
</organism>
<dbReference type="InterPro" id="IPR019405">
    <property type="entry name" value="Lactonase_7-beta_prop"/>
</dbReference>
<dbReference type="EMBL" id="JAGZGG010000022">
    <property type="protein sequence ID" value="MBS5332765.1"/>
    <property type="molecule type" value="Genomic_DNA"/>
</dbReference>
<protein>
    <submittedName>
        <fullName evidence="1">Beta-propeller fold lactonase family protein</fullName>
    </submittedName>
</protein>
<dbReference type="InterPro" id="IPR015943">
    <property type="entry name" value="WD40/YVTN_repeat-like_dom_sf"/>
</dbReference>